<name>A0A2G5TD08_9PELO</name>
<gene>
    <name evidence="7" type="primary">Cnig_chr_V.g18207</name>
    <name evidence="7" type="ORF">B9Z55_018207</name>
</gene>
<evidence type="ECO:0000313" key="8">
    <source>
        <dbReference type="Proteomes" id="UP000230233"/>
    </source>
</evidence>
<evidence type="ECO:0000313" key="7">
    <source>
        <dbReference type="EMBL" id="PIC25172.1"/>
    </source>
</evidence>
<feature type="transmembrane region" description="Helical" evidence="6">
    <location>
        <begin position="88"/>
        <end position="112"/>
    </location>
</feature>
<evidence type="ECO:0000256" key="2">
    <source>
        <dbReference type="ARBA" id="ARBA00009166"/>
    </source>
</evidence>
<proteinExistence type="inferred from homology"/>
<evidence type="ECO:0000256" key="6">
    <source>
        <dbReference type="SAM" id="Phobius"/>
    </source>
</evidence>
<protein>
    <recommendedName>
        <fullName evidence="9">G-protein coupled receptors family 1 profile domain-containing protein</fullName>
    </recommendedName>
</protein>
<dbReference type="OrthoDB" id="5785156at2759"/>
<feature type="transmembrane region" description="Helical" evidence="6">
    <location>
        <begin position="191"/>
        <end position="212"/>
    </location>
</feature>
<evidence type="ECO:0008006" key="9">
    <source>
        <dbReference type="Google" id="ProtNLM"/>
    </source>
</evidence>
<evidence type="ECO:0000256" key="1">
    <source>
        <dbReference type="ARBA" id="ARBA00004141"/>
    </source>
</evidence>
<dbReference type="GO" id="GO:0016020">
    <property type="term" value="C:membrane"/>
    <property type="evidence" value="ECO:0007669"/>
    <property type="project" value="UniProtKB-SubCell"/>
</dbReference>
<evidence type="ECO:0000256" key="5">
    <source>
        <dbReference type="ARBA" id="ARBA00023136"/>
    </source>
</evidence>
<feature type="transmembrane region" description="Helical" evidence="6">
    <location>
        <begin position="274"/>
        <end position="296"/>
    </location>
</feature>
<keyword evidence="8" id="KW-1185">Reference proteome</keyword>
<reference evidence="8" key="1">
    <citation type="submission" date="2017-10" db="EMBL/GenBank/DDBJ databases">
        <title>Rapid genome shrinkage in a self-fertile nematode reveals novel sperm competition proteins.</title>
        <authorList>
            <person name="Yin D."/>
            <person name="Schwarz E.M."/>
            <person name="Thomas C.G."/>
            <person name="Felde R.L."/>
            <person name="Korf I.F."/>
            <person name="Cutter A.D."/>
            <person name="Schartner C.M."/>
            <person name="Ralston E.J."/>
            <person name="Meyer B.J."/>
            <person name="Haag E.S."/>
        </authorList>
    </citation>
    <scope>NUCLEOTIDE SEQUENCE [LARGE SCALE GENOMIC DNA]</scope>
    <source>
        <strain evidence="8">JU1422</strain>
    </source>
</reference>
<accession>A0A2G5TD08</accession>
<dbReference type="SUPFAM" id="SSF81321">
    <property type="entry name" value="Family A G protein-coupled receptor-like"/>
    <property type="match status" value="1"/>
</dbReference>
<dbReference type="AlphaFoldDB" id="A0A2G5TD08"/>
<dbReference type="Pfam" id="PF10317">
    <property type="entry name" value="7TM_GPCR_Srd"/>
    <property type="match status" value="1"/>
</dbReference>
<dbReference type="EMBL" id="PDUG01000005">
    <property type="protein sequence ID" value="PIC25172.1"/>
    <property type="molecule type" value="Genomic_DNA"/>
</dbReference>
<comment type="subcellular location">
    <subcellularLocation>
        <location evidence="1">Membrane</location>
        <topology evidence="1">Multi-pass membrane protein</topology>
    </subcellularLocation>
</comment>
<dbReference type="STRING" id="1611254.A0A2G5TD08"/>
<dbReference type="Proteomes" id="UP000230233">
    <property type="component" value="Chromosome V"/>
</dbReference>
<feature type="transmembrane region" description="Helical" evidence="6">
    <location>
        <begin position="237"/>
        <end position="262"/>
    </location>
</feature>
<sequence length="338" mass="38155">MLSGDSNRFVPIVSIYFKLYFASCIIFQCVLLYLIFTKSPSVLSNLKFFLINTSFIQVLHACSVFFSQERIIPNTSSTAILHDGPCRIFGPNICFASHHFVLAFALGSGLAVASTVIFRHRTLRMGNFNGKRVVFIISSVYVPVVIMIILPFTVPWDFETVRLATYKDHPTYNFTIYEPIGGFASNDTFQFIFNTGLVAMSSYVIPVVTGILTKRTLKMINKNSVVSSKTKQQSKTLTYGLALQNILPAFSYVPPATAWIISQFGEVEVLWNEHLLIIFISFPPLLDPLLTFYFVVPFRHAIYNFMTFKKTAQDTVTTSNQSGKWFGPVQKNTVVQTF</sequence>
<comment type="caution">
    <text evidence="7">The sequence shown here is derived from an EMBL/GenBank/DDBJ whole genome shotgun (WGS) entry which is preliminary data.</text>
</comment>
<feature type="transmembrane region" description="Helical" evidence="6">
    <location>
        <begin position="133"/>
        <end position="154"/>
    </location>
</feature>
<dbReference type="InterPro" id="IPR019421">
    <property type="entry name" value="7TM_GPCR_serpentine_rcpt_Srd"/>
</dbReference>
<feature type="transmembrane region" description="Helical" evidence="6">
    <location>
        <begin position="15"/>
        <end position="36"/>
    </location>
</feature>
<keyword evidence="3 6" id="KW-0812">Transmembrane</keyword>
<comment type="similarity">
    <text evidence="2">Belongs to the nematode receptor-like protein srd family.</text>
</comment>
<dbReference type="PANTHER" id="PTHR22945:SF28">
    <property type="entry name" value="SERPENTINE RECEPTOR CLASS DELTA-55"/>
    <property type="match status" value="1"/>
</dbReference>
<dbReference type="InterPro" id="IPR050920">
    <property type="entry name" value="Nematode_rcpt-like_delta"/>
</dbReference>
<evidence type="ECO:0000256" key="4">
    <source>
        <dbReference type="ARBA" id="ARBA00022989"/>
    </source>
</evidence>
<evidence type="ECO:0000256" key="3">
    <source>
        <dbReference type="ARBA" id="ARBA00022692"/>
    </source>
</evidence>
<keyword evidence="4 6" id="KW-1133">Transmembrane helix</keyword>
<dbReference type="PANTHER" id="PTHR22945">
    <property type="entry name" value="SERPENTINE RECEPTOR, CLASS D DELTA"/>
    <property type="match status" value="1"/>
</dbReference>
<organism evidence="7 8">
    <name type="scientific">Caenorhabditis nigoni</name>
    <dbReference type="NCBI Taxonomy" id="1611254"/>
    <lineage>
        <taxon>Eukaryota</taxon>
        <taxon>Metazoa</taxon>
        <taxon>Ecdysozoa</taxon>
        <taxon>Nematoda</taxon>
        <taxon>Chromadorea</taxon>
        <taxon>Rhabditida</taxon>
        <taxon>Rhabditina</taxon>
        <taxon>Rhabditomorpha</taxon>
        <taxon>Rhabditoidea</taxon>
        <taxon>Rhabditidae</taxon>
        <taxon>Peloderinae</taxon>
        <taxon>Caenorhabditis</taxon>
    </lineage>
</organism>
<keyword evidence="5 6" id="KW-0472">Membrane</keyword>